<dbReference type="KEGG" id="eha:Ethha_2134"/>
<evidence type="ECO:0000256" key="1">
    <source>
        <dbReference type="SAM" id="Phobius"/>
    </source>
</evidence>
<dbReference type="HOGENOM" id="CLU_1632900_0_0_9"/>
<keyword evidence="1" id="KW-1133">Transmembrane helix</keyword>
<dbReference type="AlphaFoldDB" id="E6U3Q1"/>
<feature type="transmembrane region" description="Helical" evidence="1">
    <location>
        <begin position="24"/>
        <end position="44"/>
    </location>
</feature>
<keyword evidence="3" id="KW-1185">Reference proteome</keyword>
<evidence type="ECO:0008006" key="4">
    <source>
        <dbReference type="Google" id="ProtNLM"/>
    </source>
</evidence>
<keyword evidence="1" id="KW-0472">Membrane</keyword>
<gene>
    <name evidence="2" type="ordered locus">Ethha_2134</name>
</gene>
<proteinExistence type="predicted"/>
<feature type="transmembrane region" description="Helical" evidence="1">
    <location>
        <begin position="50"/>
        <end position="69"/>
    </location>
</feature>
<dbReference type="RefSeq" id="WP_013485999.1">
    <property type="nucleotide sequence ID" value="NC_014828.1"/>
</dbReference>
<evidence type="ECO:0000313" key="2">
    <source>
        <dbReference type="EMBL" id="ADU27651.1"/>
    </source>
</evidence>
<dbReference type="Proteomes" id="UP000001551">
    <property type="component" value="Chromosome"/>
</dbReference>
<accession>E6U3Q1</accession>
<name>E6U3Q1_ETHHY</name>
<sequence>MELQYRLTEKDFGTCLYMLKKKTYLITTLVGGLAVLIATIFSMWSVLPETWFIAAATTVVFTVVLYFVLKWLHTLSVKHFVRKIGKASFEGLQTLSLTEEGLLDHSSLQDTKIPYTSIKSMEENNGYIVIKSSISLIFVPIKGIENPEDTVRFLATLKSKIG</sequence>
<protein>
    <recommendedName>
        <fullName evidence="4">YcxB-like protein domain-containing protein</fullName>
    </recommendedName>
</protein>
<dbReference type="EMBL" id="CP002400">
    <property type="protein sequence ID" value="ADU27651.1"/>
    <property type="molecule type" value="Genomic_DNA"/>
</dbReference>
<organism evidence="2 3">
    <name type="scientific">Ethanoligenens harbinense (strain DSM 18485 / JCM 12961 / CGMCC 1.5033 / YUAN-3)</name>
    <dbReference type="NCBI Taxonomy" id="663278"/>
    <lineage>
        <taxon>Bacteria</taxon>
        <taxon>Bacillati</taxon>
        <taxon>Bacillota</taxon>
        <taxon>Clostridia</taxon>
        <taxon>Eubacteriales</taxon>
        <taxon>Oscillospiraceae</taxon>
        <taxon>Ethanoligenens</taxon>
    </lineage>
</organism>
<reference evidence="2 3" key="1">
    <citation type="submission" date="2010-12" db="EMBL/GenBank/DDBJ databases">
        <title>Complete sequence of Ethanoligenens harbinense YUAN-3.</title>
        <authorList>
            <person name="Lucas S."/>
            <person name="Copeland A."/>
            <person name="Lapidus A."/>
            <person name="Cheng J.-F."/>
            <person name="Bruce D."/>
            <person name="Goodwin L."/>
            <person name="Pitluck S."/>
            <person name="Chertkov O."/>
            <person name="Misra M."/>
            <person name="Detter J.C."/>
            <person name="Han C."/>
            <person name="Tapia R."/>
            <person name="Land M."/>
            <person name="Hauser L."/>
            <person name="Jeffries C."/>
            <person name="Kyrpides N."/>
            <person name="Ivanova N."/>
            <person name="Mikhailova N."/>
            <person name="Wang A."/>
            <person name="Mouttaki H."/>
            <person name="He Z."/>
            <person name="Zhou J."/>
            <person name="Hemme C.L."/>
            <person name="Woyke T."/>
        </authorList>
    </citation>
    <scope>NUCLEOTIDE SEQUENCE [LARGE SCALE GENOMIC DNA]</scope>
    <source>
        <strain evidence="3">DSM 18485 / JCM 12961 / CGMCC 1.5033 / YUAN-3</strain>
    </source>
</reference>
<keyword evidence="1" id="KW-0812">Transmembrane</keyword>
<evidence type="ECO:0000313" key="3">
    <source>
        <dbReference type="Proteomes" id="UP000001551"/>
    </source>
</evidence>